<dbReference type="Gene3D" id="4.10.1000.10">
    <property type="entry name" value="Zinc finger, CCCH-type"/>
    <property type="match status" value="1"/>
</dbReference>
<protein>
    <recommendedName>
        <fullName evidence="11">CHY zinc finger</fullName>
    </recommendedName>
</protein>
<dbReference type="STRING" id="51031.W2TH93"/>
<dbReference type="OMA" id="GIEFVPY"/>
<dbReference type="SUPFAM" id="SSF161219">
    <property type="entry name" value="CHY zinc finger-like"/>
    <property type="match status" value="1"/>
</dbReference>
<evidence type="ECO:0008006" key="11">
    <source>
        <dbReference type="Google" id="ProtNLM"/>
    </source>
</evidence>
<dbReference type="KEGG" id="nai:NECAME_08678"/>
<dbReference type="AlphaFoldDB" id="W2TH93"/>
<evidence type="ECO:0000256" key="2">
    <source>
        <dbReference type="ARBA" id="ARBA00022771"/>
    </source>
</evidence>
<evidence type="ECO:0000313" key="9">
    <source>
        <dbReference type="EMBL" id="ETN81198.1"/>
    </source>
</evidence>
<evidence type="ECO:0000259" key="7">
    <source>
        <dbReference type="PROSITE" id="PS50103"/>
    </source>
</evidence>
<evidence type="ECO:0000256" key="5">
    <source>
        <dbReference type="PROSITE-ProRule" id="PRU00723"/>
    </source>
</evidence>
<evidence type="ECO:0000259" key="8">
    <source>
        <dbReference type="PROSITE" id="PS51266"/>
    </source>
</evidence>
<keyword evidence="2 4" id="KW-0863">Zinc-finger</keyword>
<proteinExistence type="predicted"/>
<organism evidence="9 10">
    <name type="scientific">Necator americanus</name>
    <name type="common">Human hookworm</name>
    <dbReference type="NCBI Taxonomy" id="51031"/>
    <lineage>
        <taxon>Eukaryota</taxon>
        <taxon>Metazoa</taxon>
        <taxon>Ecdysozoa</taxon>
        <taxon>Nematoda</taxon>
        <taxon>Chromadorea</taxon>
        <taxon>Rhabditida</taxon>
        <taxon>Rhabditina</taxon>
        <taxon>Rhabditomorpha</taxon>
        <taxon>Strongyloidea</taxon>
        <taxon>Ancylostomatidae</taxon>
        <taxon>Bunostominae</taxon>
        <taxon>Necator</taxon>
    </lineage>
</organism>
<dbReference type="PROSITE" id="PS50103">
    <property type="entry name" value="ZF_C3H1"/>
    <property type="match status" value="1"/>
</dbReference>
<accession>W2TH93</accession>
<dbReference type="Proteomes" id="UP000053676">
    <property type="component" value="Unassembled WGS sequence"/>
</dbReference>
<dbReference type="InterPro" id="IPR036855">
    <property type="entry name" value="Znf_CCCH_sf"/>
</dbReference>
<keyword evidence="3 5" id="KW-0862">Zinc</keyword>
<dbReference type="SMART" id="SM00356">
    <property type="entry name" value="ZnF_C3H1"/>
    <property type="match status" value="1"/>
</dbReference>
<evidence type="ECO:0000256" key="3">
    <source>
        <dbReference type="ARBA" id="ARBA00022833"/>
    </source>
</evidence>
<dbReference type="InterPro" id="IPR008913">
    <property type="entry name" value="Znf_CHY"/>
</dbReference>
<evidence type="ECO:0000256" key="4">
    <source>
        <dbReference type="PROSITE-ProRule" id="PRU00601"/>
    </source>
</evidence>
<dbReference type="InterPro" id="IPR000571">
    <property type="entry name" value="Znf_CCCH"/>
</dbReference>
<dbReference type="EMBL" id="KI658822">
    <property type="protein sequence ID" value="ETN81198.1"/>
    <property type="molecule type" value="Genomic_DNA"/>
</dbReference>
<dbReference type="GO" id="GO:0008270">
    <property type="term" value="F:zinc ion binding"/>
    <property type="evidence" value="ECO:0007669"/>
    <property type="project" value="UniProtKB-KW"/>
</dbReference>
<keyword evidence="10" id="KW-1185">Reference proteome</keyword>
<evidence type="ECO:0000313" key="10">
    <source>
        <dbReference type="Proteomes" id="UP000053676"/>
    </source>
</evidence>
<feature type="region of interest" description="Disordered" evidence="6">
    <location>
        <begin position="1"/>
        <end position="54"/>
    </location>
</feature>
<dbReference type="SUPFAM" id="SSF90229">
    <property type="entry name" value="CCCH zinc finger"/>
    <property type="match status" value="1"/>
</dbReference>
<evidence type="ECO:0000256" key="6">
    <source>
        <dbReference type="SAM" id="MobiDB-lite"/>
    </source>
</evidence>
<keyword evidence="1 5" id="KW-0479">Metal-binding</keyword>
<sequence length="626" mass="70645">MERHDVESASDAVHHLQGGSEAVGGATSCEKETSPSKADVPKRTQKRRPRPCRYFNTPKGCKLGDSCPFRHPKKRTVDDVNVVEEEIQTEPPKPYTAVPSRIIVPPNVKSARFEPTKVVVAREEIGENTQLFPNCTHSSTDTGDVITFNYQVSDPDWVFDVRTIKFRIVFQRCHPLDIPSVTVPSDCNRALPKLLLSHMERCSNEAVKVKYAMFESKNAYEPIGKILIRWIDNNILSVFVEGLKKTKLVREAEEAGIHLVVPSHDLAQSNGESDVKCKTEENLRDFTQSENKNAVPALIDTLERSRLSDEECGPKEAQVYDGINSTLQNVPQIEVSLIWRDSRQIIFRNIASITSIRLHICSKCIRCGQEHDTAIPVDGRTVGWRCKRCQIAQSIRLRPELIHENSSVMALLDARGCRPLDCILQQSQLKFVCLGCGREDDVQKLNFGSTHKSWCRDCHALCEFTVSAVRFRGDLSKIPNEDLVTASKIPKTKKEVKVIGSITEGQPLPELGTCKHYKKSYRWFRFPCCGRAFPCDTCHEEFVGGEHEMKVANRMICGHCSKEQVYADGKPCVSCNSSLTRNRSHFWEGGKGCRDPLMMNRNDVHKFVHAHKTTSRKKGRSTAQKN</sequence>
<dbReference type="OrthoDB" id="411372at2759"/>
<gene>
    <name evidence="9" type="ORF">NECAME_08678</name>
</gene>
<feature type="compositionally biased region" description="Basic and acidic residues" evidence="6">
    <location>
        <begin position="29"/>
        <end position="42"/>
    </location>
</feature>
<dbReference type="InterPro" id="IPR037274">
    <property type="entry name" value="Znf_CHY_sf"/>
</dbReference>
<feature type="domain" description="CHY-type" evidence="8">
    <location>
        <begin position="507"/>
        <end position="577"/>
    </location>
</feature>
<dbReference type="PROSITE" id="PS51266">
    <property type="entry name" value="ZF_CHY"/>
    <property type="match status" value="1"/>
</dbReference>
<dbReference type="Pfam" id="PF05495">
    <property type="entry name" value="zf-CHY"/>
    <property type="match status" value="1"/>
</dbReference>
<feature type="domain" description="C3H1-type" evidence="7">
    <location>
        <begin position="46"/>
        <end position="74"/>
    </location>
</feature>
<feature type="zinc finger region" description="C3H1-type" evidence="5">
    <location>
        <begin position="46"/>
        <end position="74"/>
    </location>
</feature>
<name>W2TH93_NECAM</name>
<evidence type="ECO:0000256" key="1">
    <source>
        <dbReference type="ARBA" id="ARBA00022723"/>
    </source>
</evidence>
<reference evidence="10" key="1">
    <citation type="journal article" date="2014" name="Nat. Genet.">
        <title>Genome of the human hookworm Necator americanus.</title>
        <authorList>
            <person name="Tang Y.T."/>
            <person name="Gao X."/>
            <person name="Rosa B.A."/>
            <person name="Abubucker S."/>
            <person name="Hallsworth-Pepin K."/>
            <person name="Martin J."/>
            <person name="Tyagi R."/>
            <person name="Heizer E."/>
            <person name="Zhang X."/>
            <person name="Bhonagiri-Palsikar V."/>
            <person name="Minx P."/>
            <person name="Warren W.C."/>
            <person name="Wang Q."/>
            <person name="Zhan B."/>
            <person name="Hotez P.J."/>
            <person name="Sternberg P.W."/>
            <person name="Dougall A."/>
            <person name="Gaze S.T."/>
            <person name="Mulvenna J."/>
            <person name="Sotillo J."/>
            <person name="Ranganathan S."/>
            <person name="Rabelo E.M."/>
            <person name="Wilson R.K."/>
            <person name="Felgner P.L."/>
            <person name="Bethony J."/>
            <person name="Hawdon J.M."/>
            <person name="Gasser R.B."/>
            <person name="Loukas A."/>
            <person name="Mitreva M."/>
        </authorList>
    </citation>
    <scope>NUCLEOTIDE SEQUENCE [LARGE SCALE GENOMIC DNA]</scope>
</reference>